<comment type="subcellular location">
    <subcellularLocation>
        <location evidence="1">Cell membrane</location>
        <topology evidence="1">Multi-pass membrane protein</topology>
    </subcellularLocation>
</comment>
<dbReference type="Pfam" id="PF02386">
    <property type="entry name" value="TrkH"/>
    <property type="match status" value="1"/>
</dbReference>
<keyword evidence="6" id="KW-0406">Ion transport</keyword>
<gene>
    <name evidence="9" type="ORF">TMU3MR103_0171</name>
</gene>
<evidence type="ECO:0000256" key="4">
    <source>
        <dbReference type="ARBA" id="ARBA00022692"/>
    </source>
</evidence>
<protein>
    <submittedName>
        <fullName evidence="9">Potassium uptake protein</fullName>
    </submittedName>
</protein>
<dbReference type="PANTHER" id="PTHR32024:SF4">
    <property type="entry name" value="KTR SYSTEM POTASSIUM UPTAKE PROTEIN D"/>
    <property type="match status" value="1"/>
</dbReference>
<evidence type="ECO:0000256" key="8">
    <source>
        <dbReference type="SAM" id="Phobius"/>
    </source>
</evidence>
<dbReference type="InterPro" id="IPR003445">
    <property type="entry name" value="Cat_transpt"/>
</dbReference>
<accession>A0A091CEK3</accession>
<evidence type="ECO:0000313" key="10">
    <source>
        <dbReference type="Proteomes" id="UP000029381"/>
    </source>
</evidence>
<evidence type="ECO:0000256" key="2">
    <source>
        <dbReference type="ARBA" id="ARBA00022448"/>
    </source>
</evidence>
<dbReference type="PANTHER" id="PTHR32024">
    <property type="entry name" value="TRK SYSTEM POTASSIUM UPTAKE PROTEIN TRKG-RELATED"/>
    <property type="match status" value="1"/>
</dbReference>
<comment type="caution">
    <text evidence="9">The sequence shown here is derived from an EMBL/GenBank/DDBJ whole genome shotgun (WGS) entry which is preliminary data.</text>
</comment>
<keyword evidence="4 8" id="KW-0812">Transmembrane</keyword>
<evidence type="ECO:0000256" key="6">
    <source>
        <dbReference type="ARBA" id="ARBA00023065"/>
    </source>
</evidence>
<name>A0A091CEK3_9ENTE</name>
<evidence type="ECO:0000256" key="3">
    <source>
        <dbReference type="ARBA" id="ARBA00022475"/>
    </source>
</evidence>
<organism evidence="9 10">
    <name type="scientific">Tetragenococcus muriaticus 3MR10-3</name>
    <dbReference type="NCBI Taxonomy" id="1302648"/>
    <lineage>
        <taxon>Bacteria</taxon>
        <taxon>Bacillati</taxon>
        <taxon>Bacillota</taxon>
        <taxon>Bacilli</taxon>
        <taxon>Lactobacillales</taxon>
        <taxon>Enterococcaceae</taxon>
        <taxon>Tetragenococcus</taxon>
    </lineage>
</organism>
<sequence>MSLLSIIVEVTSAFGTTGLSLGITEELTTIGKLVITVLMFIGRVSMLYTIMLFIPKKPSNSGYRYPTEKIIIG</sequence>
<reference evidence="9 10" key="1">
    <citation type="submission" date="2014-08" db="EMBL/GenBank/DDBJ databases">
        <title>Genome sequence of Tetragenococcus muriaticus.</title>
        <authorList>
            <person name="Chuea-nongthon C."/>
            <person name="Rodtong S."/>
            <person name="Yongsawatdigul J."/>
            <person name="Steele J.L."/>
            <person name="Liu X.-y."/>
            <person name="Speers J."/>
            <person name="Glasner J.D."/>
            <person name="Neeno-Eckwall E.C."/>
        </authorList>
    </citation>
    <scope>NUCLEOTIDE SEQUENCE [LARGE SCALE GENOMIC DNA]</scope>
    <source>
        <strain evidence="9 10">3MR10-3</strain>
    </source>
</reference>
<dbReference type="EMBL" id="JPVT01000016">
    <property type="protein sequence ID" value="KFN93063.1"/>
    <property type="molecule type" value="Genomic_DNA"/>
</dbReference>
<keyword evidence="7 8" id="KW-0472">Membrane</keyword>
<evidence type="ECO:0000256" key="5">
    <source>
        <dbReference type="ARBA" id="ARBA00022989"/>
    </source>
</evidence>
<dbReference type="Proteomes" id="UP000029381">
    <property type="component" value="Unassembled WGS sequence"/>
</dbReference>
<proteinExistence type="predicted"/>
<evidence type="ECO:0000313" key="9">
    <source>
        <dbReference type="EMBL" id="KFN93063.1"/>
    </source>
</evidence>
<dbReference type="GO" id="GO:0008324">
    <property type="term" value="F:monoatomic cation transmembrane transporter activity"/>
    <property type="evidence" value="ECO:0007669"/>
    <property type="project" value="InterPro"/>
</dbReference>
<keyword evidence="2" id="KW-0813">Transport</keyword>
<dbReference type="GO" id="GO:0030001">
    <property type="term" value="P:metal ion transport"/>
    <property type="evidence" value="ECO:0007669"/>
    <property type="project" value="UniProtKB-ARBA"/>
</dbReference>
<evidence type="ECO:0000256" key="1">
    <source>
        <dbReference type="ARBA" id="ARBA00004651"/>
    </source>
</evidence>
<dbReference type="PATRIC" id="fig|1302648.3.peg.159"/>
<keyword evidence="3" id="KW-1003">Cell membrane</keyword>
<keyword evidence="10" id="KW-1185">Reference proteome</keyword>
<feature type="transmembrane region" description="Helical" evidence="8">
    <location>
        <begin position="32"/>
        <end position="54"/>
    </location>
</feature>
<dbReference type="AlphaFoldDB" id="A0A091CEK3"/>
<evidence type="ECO:0000256" key="7">
    <source>
        <dbReference type="ARBA" id="ARBA00023136"/>
    </source>
</evidence>
<dbReference type="GO" id="GO:0005886">
    <property type="term" value="C:plasma membrane"/>
    <property type="evidence" value="ECO:0007669"/>
    <property type="project" value="UniProtKB-SubCell"/>
</dbReference>
<keyword evidence="5 8" id="KW-1133">Transmembrane helix</keyword>